<evidence type="ECO:0000313" key="7">
    <source>
        <dbReference type="Proteomes" id="UP000006755"/>
    </source>
</evidence>
<keyword evidence="2 3" id="KW-0597">Phosphoprotein</keyword>
<dbReference type="PANTHER" id="PTHR44591">
    <property type="entry name" value="STRESS RESPONSE REGULATOR PROTEIN 1"/>
    <property type="match status" value="1"/>
</dbReference>
<protein>
    <submittedName>
        <fullName evidence="6">Two-component system response regulator</fullName>
    </submittedName>
</protein>
<dbReference type="GO" id="GO:0006935">
    <property type="term" value="P:chemotaxis"/>
    <property type="evidence" value="ECO:0007669"/>
    <property type="project" value="UniProtKB-KW"/>
</dbReference>
<keyword evidence="1" id="KW-0145">Chemotaxis</keyword>
<keyword evidence="7" id="KW-1185">Reference proteome</keyword>
<dbReference type="InterPro" id="IPR028976">
    <property type="entry name" value="CheC-like_sf"/>
</dbReference>
<accession>K2K2H0</accession>
<feature type="compositionally biased region" description="Low complexity" evidence="4">
    <location>
        <begin position="113"/>
        <end position="128"/>
    </location>
</feature>
<dbReference type="PANTHER" id="PTHR44591:SF24">
    <property type="entry name" value="PROTEIN-GLUTAMATE METHYLESTERASE_PROTEIN-GLUTAMINE GLUTAMINASE 1"/>
    <property type="match status" value="1"/>
</dbReference>
<evidence type="ECO:0000256" key="3">
    <source>
        <dbReference type="PROSITE-ProRule" id="PRU00169"/>
    </source>
</evidence>
<feature type="region of interest" description="Disordered" evidence="4">
    <location>
        <begin position="113"/>
        <end position="132"/>
    </location>
</feature>
<organism evidence="6 7">
    <name type="scientific">Gallaecimonas xiamenensis 3-C-1</name>
    <dbReference type="NCBI Taxonomy" id="745411"/>
    <lineage>
        <taxon>Bacteria</taxon>
        <taxon>Pseudomonadati</taxon>
        <taxon>Pseudomonadota</taxon>
        <taxon>Gammaproteobacteria</taxon>
        <taxon>Enterobacterales</taxon>
        <taxon>Gallaecimonadaceae</taxon>
        <taxon>Gallaecimonas</taxon>
    </lineage>
</organism>
<gene>
    <name evidence="6" type="ORF">B3C1_02650</name>
</gene>
<name>K2K2H0_9GAMM</name>
<dbReference type="CDD" id="cd17910">
    <property type="entry name" value="CheC_ClassII"/>
    <property type="match status" value="1"/>
</dbReference>
<evidence type="ECO:0000313" key="6">
    <source>
        <dbReference type="EMBL" id="EKE77069.1"/>
    </source>
</evidence>
<dbReference type="InterPro" id="IPR050595">
    <property type="entry name" value="Bact_response_regulator"/>
</dbReference>
<dbReference type="PROSITE" id="PS50110">
    <property type="entry name" value="RESPONSE_REGULATORY"/>
    <property type="match status" value="1"/>
</dbReference>
<dbReference type="eggNOG" id="COG2204">
    <property type="taxonomic scope" value="Bacteria"/>
</dbReference>
<dbReference type="SUPFAM" id="SSF52172">
    <property type="entry name" value="CheY-like"/>
    <property type="match status" value="1"/>
</dbReference>
<dbReference type="CDD" id="cd17593">
    <property type="entry name" value="REC_CheC-like"/>
    <property type="match status" value="1"/>
</dbReference>
<evidence type="ECO:0000256" key="4">
    <source>
        <dbReference type="SAM" id="MobiDB-lite"/>
    </source>
</evidence>
<dbReference type="Gene3D" id="3.40.1550.10">
    <property type="entry name" value="CheC-like"/>
    <property type="match status" value="1"/>
</dbReference>
<feature type="domain" description="Response regulatory" evidence="5">
    <location>
        <begin position="1"/>
        <end position="107"/>
    </location>
</feature>
<dbReference type="GO" id="GO:0000160">
    <property type="term" value="P:phosphorelay signal transduction system"/>
    <property type="evidence" value="ECO:0007669"/>
    <property type="project" value="InterPro"/>
</dbReference>
<dbReference type="SUPFAM" id="SSF103039">
    <property type="entry name" value="CheC-like"/>
    <property type="match status" value="1"/>
</dbReference>
<feature type="modified residue" description="4-aspartylphosphate" evidence="3">
    <location>
        <position position="42"/>
    </location>
</feature>
<dbReference type="Gene3D" id="3.40.50.2300">
    <property type="match status" value="1"/>
</dbReference>
<dbReference type="Pfam" id="PF00072">
    <property type="entry name" value="Response_reg"/>
    <property type="match status" value="1"/>
</dbReference>
<dbReference type="InterPro" id="IPR011006">
    <property type="entry name" value="CheY-like_superfamily"/>
</dbReference>
<reference evidence="6 7" key="1">
    <citation type="journal article" date="2012" name="J. Bacteriol.">
        <title>Genome Sequence of Gallaecimonas xiamenensis Type Strain 3-C-1.</title>
        <authorList>
            <person name="Lai Q."/>
            <person name="Wang L."/>
            <person name="Wang W."/>
            <person name="Shao Z."/>
        </authorList>
    </citation>
    <scope>NUCLEOTIDE SEQUENCE [LARGE SCALE GENOMIC DNA]</scope>
    <source>
        <strain evidence="6 7">3-C-1</strain>
    </source>
</reference>
<dbReference type="InterPro" id="IPR001789">
    <property type="entry name" value="Sig_transdc_resp-reg_receiver"/>
</dbReference>
<dbReference type="STRING" id="745411.B3C1_02650"/>
<dbReference type="PATRIC" id="fig|745411.4.peg.520"/>
<proteinExistence type="predicted"/>
<evidence type="ECO:0000256" key="1">
    <source>
        <dbReference type="ARBA" id="ARBA00022500"/>
    </source>
</evidence>
<sequence>MARKQMARSLPKDWDLEIIFAKDGREGLQLVRSDLPHLMFLDLNMPEVDGYQVLEVLKRANIQMPVIVVSGDIQAEAHRRVQKLGALRFIKKPMDPAALNEALLATGLYQPKDAQAAPQPQPPVAAKASEAAPPLQAGQLSPQYRDAYQEVVNVAMGQAGALLAQMLDIFVKLPIPKVDLLELGELQMALQAALSDRVSAICQGFVGPGLAGEALLLLNDADMAELAQLLKYQGERSDASDVELLSDIANVLVSACLTGIAEQLDVRFCQGHPVVLGLHRDLGELLRHAKPWKRILAVEISYGLEGYQLSFDLLLLLSESSIPTLNNKIAHLLE</sequence>
<evidence type="ECO:0000259" key="5">
    <source>
        <dbReference type="PROSITE" id="PS50110"/>
    </source>
</evidence>
<evidence type="ECO:0000256" key="2">
    <source>
        <dbReference type="ARBA" id="ARBA00022553"/>
    </source>
</evidence>
<dbReference type="AlphaFoldDB" id="K2K2H0"/>
<dbReference type="eggNOG" id="COG1776">
    <property type="taxonomic scope" value="Bacteria"/>
</dbReference>
<comment type="caution">
    <text evidence="6">The sequence shown here is derived from an EMBL/GenBank/DDBJ whole genome shotgun (WGS) entry which is preliminary data.</text>
</comment>
<dbReference type="SMART" id="SM00448">
    <property type="entry name" value="REC"/>
    <property type="match status" value="1"/>
</dbReference>
<dbReference type="EMBL" id="AMRI01000003">
    <property type="protein sequence ID" value="EKE77069.1"/>
    <property type="molecule type" value="Genomic_DNA"/>
</dbReference>
<dbReference type="Proteomes" id="UP000006755">
    <property type="component" value="Unassembled WGS sequence"/>
</dbReference>